<accession>A0ACB8CHG2</accession>
<sequence>MSFINWRVATAEDLATLKAQLIKTELQRRNLSTTGNKEELIDRLFVDTAKDPPPNHEPAPCVPEISTSFPTMPVPTTSFPAMPAFTSDPAENMQRMAAFLHQNMAIMMTTIASHANPVHVTTLPDLSASLPTFNGSGTPTFKHWIEELQRIQRLARWEDPTLLAIAQGNLRGVAADWHASTGRQLTTWTIWKAALQEQFGKQLSMIQWQQKVTALTQKAGESLQQYTFAKLKTMSRCPVPITDKELIEYLVQGNRDDQVATSIAVQRPRTVDDFLSIVSEVDRALDHARLILSPQPAEQFARHPGRPQLQSVTPRTDSTVNSSQTARLSTFQHTTRMTPPPRINSLPPADQESRYEAISAKYGAPAYRNGQDLKDAVCYNCQEKGHLASKCTTPKQPSGDNKPTVPKAPTACVGRVYDTLYGVYSGVSVICGVPLHAPRTAKINEADAKDVTITTNTESWEDYDWVALIDETSGVVKGKIMITKPLTVPLASTTTVRRRASKGRRAAGTLAVKAAPRKARLLVCSYGESGVVKTMVPSDGLCDVVFYTDVTYDGEAEAIVPKDGGPAFDVLKSAATKYTKTSFGTSMATGTIADAAREKKSELMAAMADLFGAKMFHFGMLNVENIEDYDNLKDADLQYIKVANEFLKGKSSARLYHKALGLSLRDGSKGAKILDAAKRVTDDFPELTMVIIKLHTENYGPAGDHWPLAPNPDDVDLSEHNALSLAAIKDDMEEQLQAISSQGKYALLSFAMFARTYRMKKTWNGAAAREMSESSLNMDYSSVCKMKTEKDSEDTGTLYATDEHKKFLALFDSASTFTKKTSKRLSVMPQNFTGLAVYNVEMDDYKGACGKGKFVRLKAIKSALAA</sequence>
<reference evidence="1" key="1">
    <citation type="submission" date="2020-05" db="EMBL/GenBank/DDBJ databases">
        <title>Large-scale comparative analyses of tick genomes elucidate their genetic diversity and vector capacities.</title>
        <authorList>
            <person name="Jia N."/>
            <person name="Wang J."/>
            <person name="Shi W."/>
            <person name="Du L."/>
            <person name="Sun Y."/>
            <person name="Zhan W."/>
            <person name="Jiang J."/>
            <person name="Wang Q."/>
            <person name="Zhang B."/>
            <person name="Ji P."/>
            <person name="Sakyi L.B."/>
            <person name="Cui X."/>
            <person name="Yuan T."/>
            <person name="Jiang B."/>
            <person name="Yang W."/>
            <person name="Lam T.T.-Y."/>
            <person name="Chang Q."/>
            <person name="Ding S."/>
            <person name="Wang X."/>
            <person name="Zhu J."/>
            <person name="Ruan X."/>
            <person name="Zhao L."/>
            <person name="Wei J."/>
            <person name="Que T."/>
            <person name="Du C."/>
            <person name="Cheng J."/>
            <person name="Dai P."/>
            <person name="Han X."/>
            <person name="Huang E."/>
            <person name="Gao Y."/>
            <person name="Liu J."/>
            <person name="Shao H."/>
            <person name="Ye R."/>
            <person name="Li L."/>
            <person name="Wei W."/>
            <person name="Wang X."/>
            <person name="Wang C."/>
            <person name="Yang T."/>
            <person name="Huo Q."/>
            <person name="Li W."/>
            <person name="Guo W."/>
            <person name="Chen H."/>
            <person name="Zhou L."/>
            <person name="Ni X."/>
            <person name="Tian J."/>
            <person name="Zhou Y."/>
            <person name="Sheng Y."/>
            <person name="Liu T."/>
            <person name="Pan Y."/>
            <person name="Xia L."/>
            <person name="Li J."/>
            <person name="Zhao F."/>
            <person name="Cao W."/>
        </authorList>
    </citation>
    <scope>NUCLEOTIDE SEQUENCE</scope>
    <source>
        <strain evidence="1">Dsil-2018</strain>
    </source>
</reference>
<organism evidence="1 2">
    <name type="scientific">Dermacentor silvarum</name>
    <name type="common">Tick</name>
    <dbReference type="NCBI Taxonomy" id="543639"/>
    <lineage>
        <taxon>Eukaryota</taxon>
        <taxon>Metazoa</taxon>
        <taxon>Ecdysozoa</taxon>
        <taxon>Arthropoda</taxon>
        <taxon>Chelicerata</taxon>
        <taxon>Arachnida</taxon>
        <taxon>Acari</taxon>
        <taxon>Parasitiformes</taxon>
        <taxon>Ixodida</taxon>
        <taxon>Ixodoidea</taxon>
        <taxon>Ixodidae</taxon>
        <taxon>Rhipicephalinae</taxon>
        <taxon>Dermacentor</taxon>
    </lineage>
</organism>
<dbReference type="EMBL" id="CM023476">
    <property type="protein sequence ID" value="KAH7942210.1"/>
    <property type="molecule type" value="Genomic_DNA"/>
</dbReference>
<comment type="caution">
    <text evidence="1">The sequence shown here is derived from an EMBL/GenBank/DDBJ whole genome shotgun (WGS) entry which is preliminary data.</text>
</comment>
<protein>
    <submittedName>
        <fullName evidence="1">Uncharacterized protein</fullName>
    </submittedName>
</protein>
<proteinExistence type="predicted"/>
<gene>
    <name evidence="1" type="ORF">HPB49_021894</name>
</gene>
<name>A0ACB8CHG2_DERSI</name>
<evidence type="ECO:0000313" key="2">
    <source>
        <dbReference type="Proteomes" id="UP000821865"/>
    </source>
</evidence>
<evidence type="ECO:0000313" key="1">
    <source>
        <dbReference type="EMBL" id="KAH7942210.1"/>
    </source>
</evidence>
<keyword evidence="2" id="KW-1185">Reference proteome</keyword>
<dbReference type="Proteomes" id="UP000821865">
    <property type="component" value="Chromosome 7"/>
</dbReference>